<comment type="caution">
    <text evidence="1">The sequence shown here is derived from an EMBL/GenBank/DDBJ whole genome shotgun (WGS) entry which is preliminary data.</text>
</comment>
<proteinExistence type="predicted"/>
<dbReference type="EMBL" id="LAZR01002258">
    <property type="protein sequence ID" value="KKN32355.1"/>
    <property type="molecule type" value="Genomic_DNA"/>
</dbReference>
<sequence length="80" mass="8448">MRTVTLTAAAQSIYAILGVAKTTRISLQALDTNGAKAFFGNNDQQLFFMNAGESVLTPVMSTKNLWVKGTPGDSLIVGAL</sequence>
<accession>A0A0F9PKM3</accession>
<protein>
    <submittedName>
        <fullName evidence="1">Uncharacterized protein</fullName>
    </submittedName>
</protein>
<name>A0A0F9PKM3_9ZZZZ</name>
<gene>
    <name evidence="1" type="ORF">LCGC14_0814610</name>
</gene>
<reference evidence="1" key="1">
    <citation type="journal article" date="2015" name="Nature">
        <title>Complex archaea that bridge the gap between prokaryotes and eukaryotes.</title>
        <authorList>
            <person name="Spang A."/>
            <person name="Saw J.H."/>
            <person name="Jorgensen S.L."/>
            <person name="Zaremba-Niedzwiedzka K."/>
            <person name="Martijn J."/>
            <person name="Lind A.E."/>
            <person name="van Eijk R."/>
            <person name="Schleper C."/>
            <person name="Guy L."/>
            <person name="Ettema T.J."/>
        </authorList>
    </citation>
    <scope>NUCLEOTIDE SEQUENCE</scope>
</reference>
<dbReference type="AlphaFoldDB" id="A0A0F9PKM3"/>
<organism evidence="1">
    <name type="scientific">marine sediment metagenome</name>
    <dbReference type="NCBI Taxonomy" id="412755"/>
    <lineage>
        <taxon>unclassified sequences</taxon>
        <taxon>metagenomes</taxon>
        <taxon>ecological metagenomes</taxon>
    </lineage>
</organism>
<evidence type="ECO:0000313" key="1">
    <source>
        <dbReference type="EMBL" id="KKN32355.1"/>
    </source>
</evidence>